<keyword evidence="2" id="KW-0012">Acyltransferase</keyword>
<protein>
    <submittedName>
        <fullName evidence="4">GNAT family N-acetyltransferase</fullName>
    </submittedName>
</protein>
<keyword evidence="1" id="KW-0808">Transferase</keyword>
<dbReference type="InterPro" id="IPR050832">
    <property type="entry name" value="Bact_Acetyltransf"/>
</dbReference>
<dbReference type="Pfam" id="PF00583">
    <property type="entry name" value="Acetyltransf_1"/>
    <property type="match status" value="2"/>
</dbReference>
<dbReference type="PANTHER" id="PTHR43877:SF2">
    <property type="entry name" value="AMINOALKYLPHOSPHONATE N-ACETYLTRANSFERASE-RELATED"/>
    <property type="match status" value="1"/>
</dbReference>
<evidence type="ECO:0000259" key="3">
    <source>
        <dbReference type="PROSITE" id="PS51186"/>
    </source>
</evidence>
<gene>
    <name evidence="4" type="ORF">N5P18_01300</name>
</gene>
<dbReference type="InterPro" id="IPR000182">
    <property type="entry name" value="GNAT_dom"/>
</dbReference>
<feature type="domain" description="N-acetyltransferase" evidence="3">
    <location>
        <begin position="17"/>
        <end position="158"/>
    </location>
</feature>
<dbReference type="CDD" id="cd04301">
    <property type="entry name" value="NAT_SF"/>
    <property type="match status" value="2"/>
</dbReference>
<sequence length="308" mass="33161">MSTAASTPFVLPAGVDLTVRPLRATDAEAVVALARADEAESLAEPVTELVDVQRAWRLPTTDLDHRSLALLDGTRLVGYLVVGAHGRLDAVVAASHRGRGIGRALLDHAMVVARNQGDPEVSQTVPVGSPAHRFLDAAGGTATWDSWILELPADRRLPEQALPDGFTLGEGRPEEMHSVHLVKEAAFDEWPGRRPTSYEDWAADFLEGEEAAPWRCRVVRDREGRVVAMAMVIGSEDGMLWVDQLAVAAPHRGLGLGRALLADSFAEGRRRGLARAGLSTDSRTGALGLYEHVGMEVTATFRHLAIPV</sequence>
<feature type="domain" description="N-acetyltransferase" evidence="3">
    <location>
        <begin position="169"/>
        <end position="308"/>
    </location>
</feature>
<name>A0ABZ2FG95_9MICO</name>
<accession>A0ABZ2FG95</accession>
<dbReference type="Proteomes" id="UP001381003">
    <property type="component" value="Chromosome"/>
</dbReference>
<reference evidence="4 5" key="1">
    <citation type="submission" date="2022-09" db="EMBL/GenBank/DDBJ databases">
        <title>Complete genome sequence of Janibacter terrae strain COS04-44, PCL-degrading bacteria isolated from oil spilled coast.</title>
        <authorList>
            <person name="Park H."/>
            <person name="Kim J.Y."/>
            <person name="An S.H."/>
            <person name="Lee C.M."/>
            <person name="Weon H.-Y."/>
        </authorList>
    </citation>
    <scope>NUCLEOTIDE SEQUENCE [LARGE SCALE GENOMIC DNA]</scope>
    <source>
        <strain evidence="4 5">COS04-44</strain>
    </source>
</reference>
<dbReference type="EMBL" id="CP104874">
    <property type="protein sequence ID" value="WWF05540.1"/>
    <property type="molecule type" value="Genomic_DNA"/>
</dbReference>
<dbReference type="SUPFAM" id="SSF55729">
    <property type="entry name" value="Acyl-CoA N-acyltransferases (Nat)"/>
    <property type="match status" value="2"/>
</dbReference>
<evidence type="ECO:0000313" key="4">
    <source>
        <dbReference type="EMBL" id="WWF05540.1"/>
    </source>
</evidence>
<evidence type="ECO:0000313" key="5">
    <source>
        <dbReference type="Proteomes" id="UP001381003"/>
    </source>
</evidence>
<dbReference type="InterPro" id="IPR016181">
    <property type="entry name" value="Acyl_CoA_acyltransferase"/>
</dbReference>
<proteinExistence type="predicted"/>
<organism evidence="4 5">
    <name type="scientific">Janibacter terrae</name>
    <dbReference type="NCBI Taxonomy" id="103817"/>
    <lineage>
        <taxon>Bacteria</taxon>
        <taxon>Bacillati</taxon>
        <taxon>Actinomycetota</taxon>
        <taxon>Actinomycetes</taxon>
        <taxon>Micrococcales</taxon>
        <taxon>Intrasporangiaceae</taxon>
        <taxon>Janibacter</taxon>
    </lineage>
</organism>
<evidence type="ECO:0000256" key="1">
    <source>
        <dbReference type="ARBA" id="ARBA00022679"/>
    </source>
</evidence>
<evidence type="ECO:0000256" key="2">
    <source>
        <dbReference type="ARBA" id="ARBA00023315"/>
    </source>
</evidence>
<dbReference type="PROSITE" id="PS51186">
    <property type="entry name" value="GNAT"/>
    <property type="match status" value="2"/>
</dbReference>
<dbReference type="Gene3D" id="3.40.630.30">
    <property type="match status" value="1"/>
</dbReference>
<dbReference type="PANTHER" id="PTHR43877">
    <property type="entry name" value="AMINOALKYLPHOSPHONATE N-ACETYLTRANSFERASE-RELATED-RELATED"/>
    <property type="match status" value="1"/>
</dbReference>
<dbReference type="RefSeq" id="WP_338538436.1">
    <property type="nucleotide sequence ID" value="NZ_CP104874.1"/>
</dbReference>
<keyword evidence="5" id="KW-1185">Reference proteome</keyword>